<reference evidence="2 3" key="1">
    <citation type="journal article" date="2013" name="Proc. Natl. Acad. Sci. U.S.A.">
        <title>Genome of an arbuscular mycorrhizal fungus provides insight into the oldest plant symbiosis.</title>
        <authorList>
            <person name="Tisserant E."/>
            <person name="Malbreil M."/>
            <person name="Kuo A."/>
            <person name="Kohler A."/>
            <person name="Symeonidi A."/>
            <person name="Balestrini R."/>
            <person name="Charron P."/>
            <person name="Duensing N."/>
            <person name="Frei Dit Frey N."/>
            <person name="Gianinazzi-Pearson V."/>
            <person name="Gilbert L.B."/>
            <person name="Handa Y."/>
            <person name="Herr J.R."/>
            <person name="Hijri M."/>
            <person name="Koul R."/>
            <person name="Kawaguchi M."/>
            <person name="Krajinski F."/>
            <person name="Lammers P.J."/>
            <person name="Masclaux F.G."/>
            <person name="Murat C."/>
            <person name="Morin E."/>
            <person name="Ndikumana S."/>
            <person name="Pagni M."/>
            <person name="Petitpierre D."/>
            <person name="Requena N."/>
            <person name="Rosikiewicz P."/>
            <person name="Riley R."/>
            <person name="Saito K."/>
            <person name="San Clemente H."/>
            <person name="Shapiro H."/>
            <person name="van Tuinen D."/>
            <person name="Becard G."/>
            <person name="Bonfante P."/>
            <person name="Paszkowski U."/>
            <person name="Shachar-Hill Y.Y."/>
            <person name="Tuskan G.A."/>
            <person name="Young P.W."/>
            <person name="Sanders I.R."/>
            <person name="Henrissat B."/>
            <person name="Rensing S.A."/>
            <person name="Grigoriev I.V."/>
            <person name="Corradi N."/>
            <person name="Roux C."/>
            <person name="Martin F."/>
        </authorList>
    </citation>
    <scope>NUCLEOTIDE SEQUENCE [LARGE SCALE GENOMIC DNA]</scope>
    <source>
        <strain evidence="2 3">DAOM 197198</strain>
    </source>
</reference>
<protein>
    <submittedName>
        <fullName evidence="2">Uncharacterized protein</fullName>
    </submittedName>
</protein>
<evidence type="ECO:0000313" key="3">
    <source>
        <dbReference type="Proteomes" id="UP000018888"/>
    </source>
</evidence>
<proteinExistence type="predicted"/>
<evidence type="ECO:0000313" key="2">
    <source>
        <dbReference type="EMBL" id="POG81818.1"/>
    </source>
</evidence>
<dbReference type="EMBL" id="AUPC02000008">
    <property type="protein sequence ID" value="POG81818.1"/>
    <property type="molecule type" value="Genomic_DNA"/>
</dbReference>
<evidence type="ECO:0000256" key="1">
    <source>
        <dbReference type="SAM" id="Phobius"/>
    </source>
</evidence>
<keyword evidence="1" id="KW-0812">Transmembrane</keyword>
<sequence>MATVLISVPFVITIGCTSEIFLSIGWGLSLSLFSLLFLLSLPTFLSIKLAAVVSLTFLLLLVTSFGVSINCLCC</sequence>
<keyword evidence="1" id="KW-1133">Transmembrane helix</keyword>
<gene>
    <name evidence="2" type="ORF">GLOIN_2v1502791</name>
</gene>
<name>A0A2P4QW84_RHIID</name>
<feature type="transmembrane region" description="Helical" evidence="1">
    <location>
        <begin position="49"/>
        <end position="69"/>
    </location>
</feature>
<reference evidence="2 3" key="2">
    <citation type="journal article" date="2018" name="New Phytol.">
        <title>High intraspecific genome diversity in the model arbuscular mycorrhizal symbiont Rhizophagus irregularis.</title>
        <authorList>
            <person name="Chen E.C.H."/>
            <person name="Morin E."/>
            <person name="Beaudet D."/>
            <person name="Noel J."/>
            <person name="Yildirir G."/>
            <person name="Ndikumana S."/>
            <person name="Charron P."/>
            <person name="St-Onge C."/>
            <person name="Giorgi J."/>
            <person name="Kruger M."/>
            <person name="Marton T."/>
            <person name="Ropars J."/>
            <person name="Grigoriev I.V."/>
            <person name="Hainaut M."/>
            <person name="Henrissat B."/>
            <person name="Roux C."/>
            <person name="Martin F."/>
            <person name="Corradi N."/>
        </authorList>
    </citation>
    <scope>NUCLEOTIDE SEQUENCE [LARGE SCALE GENOMIC DNA]</scope>
    <source>
        <strain evidence="2 3">DAOM 197198</strain>
    </source>
</reference>
<dbReference type="Proteomes" id="UP000018888">
    <property type="component" value="Unassembled WGS sequence"/>
</dbReference>
<organism evidence="2 3">
    <name type="scientific">Rhizophagus irregularis (strain DAOM 181602 / DAOM 197198 / MUCL 43194)</name>
    <name type="common">Arbuscular mycorrhizal fungus</name>
    <name type="synonym">Glomus intraradices</name>
    <dbReference type="NCBI Taxonomy" id="747089"/>
    <lineage>
        <taxon>Eukaryota</taxon>
        <taxon>Fungi</taxon>
        <taxon>Fungi incertae sedis</taxon>
        <taxon>Mucoromycota</taxon>
        <taxon>Glomeromycotina</taxon>
        <taxon>Glomeromycetes</taxon>
        <taxon>Glomerales</taxon>
        <taxon>Glomeraceae</taxon>
        <taxon>Rhizophagus</taxon>
    </lineage>
</organism>
<accession>A0A2P4QW84</accession>
<keyword evidence="3" id="KW-1185">Reference proteome</keyword>
<keyword evidence="1" id="KW-0472">Membrane</keyword>
<comment type="caution">
    <text evidence="2">The sequence shown here is derived from an EMBL/GenBank/DDBJ whole genome shotgun (WGS) entry which is preliminary data.</text>
</comment>
<dbReference type="AlphaFoldDB" id="A0A2P4QW84"/>